<dbReference type="InterPro" id="IPR027417">
    <property type="entry name" value="P-loop_NTPase"/>
</dbReference>
<feature type="domain" description="Helicase ATP-binding" evidence="6">
    <location>
        <begin position="929"/>
        <end position="1084"/>
    </location>
</feature>
<dbReference type="RefSeq" id="WP_058492888.1">
    <property type="nucleotide sequence ID" value="NZ_CBCRUR010000009.1"/>
</dbReference>
<keyword evidence="4" id="KW-0813">Transport</keyword>
<dbReference type="PROSITE" id="PS51194">
    <property type="entry name" value="HELICASE_CTER"/>
    <property type="match status" value="1"/>
</dbReference>
<evidence type="ECO:0000259" key="7">
    <source>
        <dbReference type="PROSITE" id="PS51194"/>
    </source>
</evidence>
<dbReference type="PANTHER" id="PTHR30612">
    <property type="entry name" value="SECA INNER MEMBRANE COMPONENT OF SEC PROTEIN SECRETION SYSTEM"/>
    <property type="match status" value="1"/>
</dbReference>
<proteinExistence type="predicted"/>
<sequence length="1478" mass="169614">MFKFLMHFLLRKFLESRIKSAFIDRDEKKTRLKQWLAVAHGGQFDSEAWNIQLNDQQSLVDFGIDVSDQYLAKNRMALSWYERIFFGTYFRRSDLAQSQTYYKSIVEIWLEQKRIEQSNDIEPVKFHWYQRFLNWCVRVSGLEWTFNATNLKENALFETLRQHEGIEDGSRNPHPPQVANEPTSALKMETPSIREKYSVAKLLNSPDIIAKRMTKPSEFEDLVSKDTNQDNTYSNTPPHMRQWLTALRLNQTVDHLHQQQVQHNQNLDNFVNAHDLQRIQETTRWTDDSVLNPLSTGKNRLNELKYSASQNWLMALDRACKAEWEAIKPNRNFTNHQLSISTTALEKLLNAKGHIRSALYTLDLDALPLGFFIDKNTEGNIFVLKYNEKYRLHQLATLRDAALRLDVNNPASDFHLDSTKRACTVTKNELLNTLSERHIELKPRHLDFLNKLDNETHRVTFKGAEGDTPLIETKAYAFRALKIMAETIYPLTTQQTSHKDCDPFLCEFIDILDSFSKIDTSQLTGILRIHDYEHSSTTVYLNNFILNYLKGITNGKEFYAEEIRDALKRYATFNRNEFMWLMEIESATRKYNLNFSETSKGLLYFFDFFEGLGIPVPARSTSLSGYSPLGGFIELKHILDCISLAGHGKNILAKQFQAEYAVNIPKNYALAKSALRAGYAFVHESMLFGIANGLTDFDFDHQSFDLHQVTREEFERLHYGAASMKGVTDGVYFRAMYLRFISFNVDPRYFKEAINTWERITGTTLTAFSGSSTNGINDLETLNSALQNHWKELQHYGLALPSVMAANKKQDAVKTASDVPEAFINVKEALLHAEKEYLSENVDSLLEKIKLPVMLEDTIKQSIYQINKLTKHYAEMSESDLQDRLKSAKQWSLEERIACLRETHCRLTCSQSSANPPKGEWLRLEQLVSVLIAMKEKCLLQIDTGEGKTFILQLIALLKALDNKKVNVITHNESLALDAGDKIKKLAYFLGLKTAKKNDSTASIINADILYTDISSAVINDLLAKHCSDNQLLPGHRKADVAVIDEVDNVVIDIHANTTMQISQGSEEASEDLAFFLKRLNSIVRTELPKRQDLPKRNEQRDFIRQRLNEELSDNLFYRDQCGDDCELDQFIRAAISAATLTRDIDYVVEDDPLVINEVSILRKVVHIMHKDTTGRADKLSQWGEYIHQCVAAHENEHNNPSVVIPGISNILAEGDVLTYLNECYTSRIGVTATMGNQRIRNKIEESIKTNLIVEIPRAIRPLGTEANWPLKEGKPVYNRLYRFPPMYKNSKSTHYETLLEVITKIQENNQSCIIFWNTIAECDDFFAYLKQKGISTQMIQILDDTHDTEKALTTQAFRPSEATVIARANESRMITLTTAAGSRGTDFDNINIGILAKPNLGRVTLQKSGRIARNGQFGQVYEIYYKYDLNRSGINNKSERQESNKENCLVLHRSRIFTHEVLQEEHTLRAIEHRKPK</sequence>
<dbReference type="STRING" id="45076.Lwor_1073"/>
<organism evidence="9 10">
    <name type="scientific">Legionella worsleiensis</name>
    <dbReference type="NCBI Taxonomy" id="45076"/>
    <lineage>
        <taxon>Bacteria</taxon>
        <taxon>Pseudomonadati</taxon>
        <taxon>Pseudomonadota</taxon>
        <taxon>Gammaproteobacteria</taxon>
        <taxon>Legionellales</taxon>
        <taxon>Legionellaceae</taxon>
        <taxon>Legionella</taxon>
    </lineage>
</organism>
<dbReference type="PROSITE" id="PS51196">
    <property type="entry name" value="SECA_MOTOR_DEAD"/>
    <property type="match status" value="1"/>
</dbReference>
<dbReference type="GO" id="GO:0006886">
    <property type="term" value="P:intracellular protein transport"/>
    <property type="evidence" value="ECO:0007669"/>
    <property type="project" value="InterPro"/>
</dbReference>
<keyword evidence="10" id="KW-1185">Reference proteome</keyword>
<dbReference type="GO" id="GO:0006605">
    <property type="term" value="P:protein targeting"/>
    <property type="evidence" value="ECO:0007669"/>
    <property type="project" value="InterPro"/>
</dbReference>
<feature type="domain" description="SecA family profile" evidence="8">
    <location>
        <begin position="834"/>
        <end position="1478"/>
    </location>
</feature>
<dbReference type="PROSITE" id="PS51192">
    <property type="entry name" value="HELICASE_ATP_BIND_1"/>
    <property type="match status" value="1"/>
</dbReference>
<dbReference type="SUPFAM" id="SSF52540">
    <property type="entry name" value="P-loop containing nucleoside triphosphate hydrolases"/>
    <property type="match status" value="1"/>
</dbReference>
<evidence type="ECO:0000256" key="5">
    <source>
        <dbReference type="ARBA" id="ARBA00023010"/>
    </source>
</evidence>
<gene>
    <name evidence="9" type="primary">secA</name>
    <name evidence="9" type="ORF">Lwor_1073</name>
</gene>
<feature type="domain" description="Helicase C-terminal" evidence="7">
    <location>
        <begin position="1298"/>
        <end position="1457"/>
    </location>
</feature>
<keyword evidence="5" id="KW-0811">Translocation</keyword>
<evidence type="ECO:0000256" key="4">
    <source>
        <dbReference type="ARBA" id="ARBA00022927"/>
    </source>
</evidence>
<dbReference type="GO" id="GO:0005524">
    <property type="term" value="F:ATP binding"/>
    <property type="evidence" value="ECO:0007669"/>
    <property type="project" value="InterPro"/>
</dbReference>
<evidence type="ECO:0000256" key="1">
    <source>
        <dbReference type="ARBA" id="ARBA00022475"/>
    </source>
</evidence>
<dbReference type="Pfam" id="PF00271">
    <property type="entry name" value="Helicase_C"/>
    <property type="match status" value="1"/>
</dbReference>
<dbReference type="PATRIC" id="fig|45076.6.peg.1168"/>
<dbReference type="InterPro" id="IPR014001">
    <property type="entry name" value="Helicase_ATP-bd"/>
</dbReference>
<dbReference type="InterPro" id="IPR011115">
    <property type="entry name" value="SecA_DEAD"/>
</dbReference>
<evidence type="ECO:0000259" key="8">
    <source>
        <dbReference type="PROSITE" id="PS51196"/>
    </source>
</evidence>
<keyword evidence="2" id="KW-0963">Cytoplasm</keyword>
<dbReference type="Proteomes" id="UP000054662">
    <property type="component" value="Unassembled WGS sequence"/>
</dbReference>
<keyword evidence="3" id="KW-0472">Membrane</keyword>
<name>A0A0W1AFN0_9GAMM</name>
<keyword evidence="4" id="KW-0653">Protein transport</keyword>
<reference evidence="9 10" key="1">
    <citation type="submission" date="2015-11" db="EMBL/GenBank/DDBJ databases">
        <title>Genomic analysis of 38 Legionella species identifies large and diverse effector repertoires.</title>
        <authorList>
            <person name="Burstein D."/>
            <person name="Amaro F."/>
            <person name="Zusman T."/>
            <person name="Lifshitz Z."/>
            <person name="Cohen O."/>
            <person name="Gilbert J.A."/>
            <person name="Pupko T."/>
            <person name="Shuman H.A."/>
            <person name="Segal G."/>
        </authorList>
    </citation>
    <scope>NUCLEOTIDE SEQUENCE [LARGE SCALE GENOMIC DNA]</scope>
    <source>
        <strain evidence="9 10">ATCC 49508</strain>
    </source>
</reference>
<dbReference type="Gene3D" id="3.90.1440.10">
    <property type="entry name" value="SecA, preprotein cross-linking domain"/>
    <property type="match status" value="1"/>
</dbReference>
<dbReference type="Gene3D" id="3.40.50.300">
    <property type="entry name" value="P-loop containing nucleotide triphosphate hydrolases"/>
    <property type="match status" value="2"/>
</dbReference>
<dbReference type="InterPro" id="IPR014018">
    <property type="entry name" value="SecA_motor_DEAD"/>
</dbReference>
<dbReference type="PANTHER" id="PTHR30612:SF0">
    <property type="entry name" value="CHLOROPLAST PROTEIN-TRANSPORTING ATPASE"/>
    <property type="match status" value="1"/>
</dbReference>
<dbReference type="InterPro" id="IPR000185">
    <property type="entry name" value="SecA"/>
</dbReference>
<keyword evidence="1" id="KW-1003">Cell membrane</keyword>
<dbReference type="InterPro" id="IPR001650">
    <property type="entry name" value="Helicase_C-like"/>
</dbReference>
<evidence type="ECO:0000313" key="10">
    <source>
        <dbReference type="Proteomes" id="UP000054662"/>
    </source>
</evidence>
<accession>A0A0W1AFN0</accession>
<dbReference type="OrthoDB" id="5653944at2"/>
<dbReference type="GO" id="GO:0017038">
    <property type="term" value="P:protein import"/>
    <property type="evidence" value="ECO:0007669"/>
    <property type="project" value="InterPro"/>
</dbReference>
<dbReference type="EMBL" id="LNZC01000011">
    <property type="protein sequence ID" value="KTD80165.1"/>
    <property type="molecule type" value="Genomic_DNA"/>
</dbReference>
<evidence type="ECO:0000259" key="6">
    <source>
        <dbReference type="PROSITE" id="PS51192"/>
    </source>
</evidence>
<evidence type="ECO:0000256" key="2">
    <source>
        <dbReference type="ARBA" id="ARBA00022490"/>
    </source>
</evidence>
<comment type="caution">
    <text evidence="9">The sequence shown here is derived from an EMBL/GenBank/DDBJ whole genome shotgun (WGS) entry which is preliminary data.</text>
</comment>
<keyword evidence="3" id="KW-0997">Cell inner membrane</keyword>
<protein>
    <submittedName>
        <fullName evidence="9">Preprotein translocase, secretion protein SecA subunit</fullName>
    </submittedName>
</protein>
<dbReference type="SMART" id="SM00957">
    <property type="entry name" value="SecA_DEAD"/>
    <property type="match status" value="1"/>
</dbReference>
<evidence type="ECO:0000256" key="3">
    <source>
        <dbReference type="ARBA" id="ARBA00022519"/>
    </source>
</evidence>
<dbReference type="GO" id="GO:0016020">
    <property type="term" value="C:membrane"/>
    <property type="evidence" value="ECO:0007669"/>
    <property type="project" value="InterPro"/>
</dbReference>
<evidence type="ECO:0000313" key="9">
    <source>
        <dbReference type="EMBL" id="KTD80165.1"/>
    </source>
</evidence>
<dbReference type="Pfam" id="PF07517">
    <property type="entry name" value="SecA_DEAD"/>
    <property type="match status" value="1"/>
</dbReference>